<dbReference type="Pfam" id="PF01565">
    <property type="entry name" value="FAD_binding_4"/>
    <property type="match status" value="1"/>
</dbReference>
<dbReference type="GO" id="GO:0071555">
    <property type="term" value="P:cell wall organization"/>
    <property type="evidence" value="ECO:0007669"/>
    <property type="project" value="UniProtKB-KW"/>
</dbReference>
<dbReference type="EC" id="1.3.1.98" evidence="5 19"/>
<keyword evidence="22" id="KW-1185">Reference proteome</keyword>
<evidence type="ECO:0000256" key="4">
    <source>
        <dbReference type="ARBA" id="ARBA00004752"/>
    </source>
</evidence>
<keyword evidence="11 19" id="KW-0521">NADP</keyword>
<keyword evidence="12 19" id="KW-0133">Cell shape</keyword>
<evidence type="ECO:0000256" key="10">
    <source>
        <dbReference type="ARBA" id="ARBA00022827"/>
    </source>
</evidence>
<keyword evidence="10 19" id="KW-0274">FAD</keyword>
<evidence type="ECO:0000256" key="15">
    <source>
        <dbReference type="ARBA" id="ARBA00023306"/>
    </source>
</evidence>
<evidence type="ECO:0000256" key="13">
    <source>
        <dbReference type="ARBA" id="ARBA00022984"/>
    </source>
</evidence>
<keyword evidence="9 19" id="KW-0285">Flavoprotein</keyword>
<evidence type="ECO:0000256" key="19">
    <source>
        <dbReference type="HAMAP-Rule" id="MF_00037"/>
    </source>
</evidence>
<feature type="active site" evidence="19">
    <location>
        <position position="339"/>
    </location>
</feature>
<dbReference type="GO" id="GO:0005829">
    <property type="term" value="C:cytosol"/>
    <property type="evidence" value="ECO:0007669"/>
    <property type="project" value="TreeGrafter"/>
</dbReference>
<keyword evidence="13 19" id="KW-0573">Peptidoglycan synthesis</keyword>
<comment type="pathway">
    <text evidence="4 19">Cell wall biogenesis; peptidoglycan biosynthesis.</text>
</comment>
<evidence type="ECO:0000256" key="8">
    <source>
        <dbReference type="ARBA" id="ARBA00022618"/>
    </source>
</evidence>
<evidence type="ECO:0000256" key="14">
    <source>
        <dbReference type="ARBA" id="ARBA00023002"/>
    </source>
</evidence>
<dbReference type="NCBIfam" id="TIGR00179">
    <property type="entry name" value="murB"/>
    <property type="match status" value="1"/>
</dbReference>
<feature type="active site" description="Proton donor" evidence="19">
    <location>
        <position position="244"/>
    </location>
</feature>
<evidence type="ECO:0000256" key="17">
    <source>
        <dbReference type="ARBA" id="ARBA00031026"/>
    </source>
</evidence>
<feature type="domain" description="FAD-binding PCMH-type" evidence="20">
    <location>
        <begin position="21"/>
        <end position="193"/>
    </location>
</feature>
<gene>
    <name evidence="19" type="primary">murB</name>
    <name evidence="21" type="ORF">DES35_102139</name>
</gene>
<comment type="similarity">
    <text evidence="19">Belongs to the MurB family.</text>
</comment>
<dbReference type="GO" id="GO:0008360">
    <property type="term" value="P:regulation of cell shape"/>
    <property type="evidence" value="ECO:0007669"/>
    <property type="project" value="UniProtKB-KW"/>
</dbReference>
<evidence type="ECO:0000256" key="12">
    <source>
        <dbReference type="ARBA" id="ARBA00022960"/>
    </source>
</evidence>
<keyword evidence="14 19" id="KW-0560">Oxidoreductase</keyword>
<dbReference type="Gene3D" id="3.30.43.10">
    <property type="entry name" value="Uridine Diphospho-n-acetylenolpyruvylglucosamine Reductase, domain 2"/>
    <property type="match status" value="1"/>
</dbReference>
<comment type="cofactor">
    <cofactor evidence="1 19">
        <name>FAD</name>
        <dbReference type="ChEBI" id="CHEBI:57692"/>
    </cofactor>
</comment>
<dbReference type="SUPFAM" id="SSF56194">
    <property type="entry name" value="Uridine diphospho-N-Acetylenolpyruvylglucosamine reductase, MurB, C-terminal domain"/>
    <property type="match status" value="1"/>
</dbReference>
<dbReference type="SUPFAM" id="SSF56176">
    <property type="entry name" value="FAD-binding/transporter-associated domain-like"/>
    <property type="match status" value="1"/>
</dbReference>
<sequence length="344" mass="38386">MPHPPIPHYHYDLSRHNTFGLQLHCALFYHITHEHQLLTLASSGFFRQNKYLLLGGGSNMLFVNDFYDGAILHLDLRGRHIRPSQNSMATLTAAAGENWHQTVLYALENNLGGIENLSLIPGNCGTAPVQNIGAYGVELSQVLESVSGIHLLTGEKITLSNQECHFGYRESIFKHQLKDRFAITSITLKLTTKNHQLHTHYGTITDELQKMNVTNPTIHHISQAVIAIRQSKLPDPAILGNCGSFFKNPIISAEKANQLKSHYPDLPTYPTPEGTKIPAGWLIEKAGWKGRRIGNVGMHEKQALVLVNYGNATGKELWNHAQTIMADIQHKFGITLQPEVNIIH</sequence>
<comment type="function">
    <text evidence="2 19">Cell wall formation.</text>
</comment>
<reference evidence="21 22" key="1">
    <citation type="submission" date="2018-07" db="EMBL/GenBank/DDBJ databases">
        <title>Genomic Encyclopedia of Type Strains, Phase IV (KMG-IV): sequencing the most valuable type-strain genomes for metagenomic binning, comparative biology and taxonomic classification.</title>
        <authorList>
            <person name="Goeker M."/>
        </authorList>
    </citation>
    <scope>NUCLEOTIDE SEQUENCE [LARGE SCALE GENOMIC DNA]</scope>
    <source>
        <strain evidence="21 22">DSM 21410</strain>
    </source>
</reference>
<dbReference type="Pfam" id="PF02873">
    <property type="entry name" value="MurB_C"/>
    <property type="match status" value="1"/>
</dbReference>
<keyword evidence="7 19" id="KW-0963">Cytoplasm</keyword>
<feature type="active site" evidence="19">
    <location>
        <position position="169"/>
    </location>
</feature>
<comment type="caution">
    <text evidence="21">The sequence shown here is derived from an EMBL/GenBank/DDBJ whole genome shotgun (WGS) entry which is preliminary data.</text>
</comment>
<proteinExistence type="inferred from homology"/>
<dbReference type="GO" id="GO:0071949">
    <property type="term" value="F:FAD binding"/>
    <property type="evidence" value="ECO:0007669"/>
    <property type="project" value="InterPro"/>
</dbReference>
<dbReference type="PANTHER" id="PTHR21071:SF4">
    <property type="entry name" value="UDP-N-ACETYLENOLPYRUVOYLGLUCOSAMINE REDUCTASE"/>
    <property type="match status" value="1"/>
</dbReference>
<keyword evidence="8 19" id="KW-0132">Cell division</keyword>
<keyword evidence="15 19" id="KW-0131">Cell cycle</keyword>
<evidence type="ECO:0000256" key="7">
    <source>
        <dbReference type="ARBA" id="ARBA00022490"/>
    </source>
</evidence>
<dbReference type="EMBL" id="QPJS01000002">
    <property type="protein sequence ID" value="RCX03686.1"/>
    <property type="molecule type" value="Genomic_DNA"/>
</dbReference>
<dbReference type="PANTHER" id="PTHR21071">
    <property type="entry name" value="UDP-N-ACETYLENOLPYRUVOYLGLUCOSAMINE REDUCTASE"/>
    <property type="match status" value="1"/>
</dbReference>
<dbReference type="GO" id="GO:0009252">
    <property type="term" value="P:peptidoglycan biosynthetic process"/>
    <property type="evidence" value="ECO:0007669"/>
    <property type="project" value="UniProtKB-UniRule"/>
</dbReference>
<evidence type="ECO:0000256" key="16">
    <source>
        <dbReference type="ARBA" id="ARBA00023316"/>
    </source>
</evidence>
<dbReference type="GO" id="GO:0051301">
    <property type="term" value="P:cell division"/>
    <property type="evidence" value="ECO:0007669"/>
    <property type="project" value="UniProtKB-KW"/>
</dbReference>
<dbReference type="NCBIfam" id="NF000755">
    <property type="entry name" value="PRK00046.1"/>
    <property type="match status" value="1"/>
</dbReference>
<dbReference type="AlphaFoldDB" id="A0A369A5R4"/>
<dbReference type="InterPro" id="IPR016167">
    <property type="entry name" value="FAD-bd_PCMH_sub1"/>
</dbReference>
<dbReference type="Gene3D" id="3.90.78.10">
    <property type="entry name" value="UDP-N-acetylenolpyruvoylglucosamine reductase, C-terminal domain"/>
    <property type="match status" value="1"/>
</dbReference>
<evidence type="ECO:0000313" key="22">
    <source>
        <dbReference type="Proteomes" id="UP000253517"/>
    </source>
</evidence>
<comment type="subcellular location">
    <subcellularLocation>
        <location evidence="3 19">Cytoplasm</location>
    </subcellularLocation>
</comment>
<dbReference type="Gene3D" id="3.30.465.10">
    <property type="match status" value="1"/>
</dbReference>
<evidence type="ECO:0000256" key="1">
    <source>
        <dbReference type="ARBA" id="ARBA00001974"/>
    </source>
</evidence>
<dbReference type="InterPro" id="IPR006094">
    <property type="entry name" value="Oxid_FAD_bind_N"/>
</dbReference>
<dbReference type="InterPro" id="IPR003170">
    <property type="entry name" value="MurB"/>
</dbReference>
<accession>A0A369A5R4</accession>
<dbReference type="GO" id="GO:0008762">
    <property type="term" value="F:UDP-N-acetylmuramate dehydrogenase activity"/>
    <property type="evidence" value="ECO:0007669"/>
    <property type="project" value="UniProtKB-UniRule"/>
</dbReference>
<evidence type="ECO:0000256" key="11">
    <source>
        <dbReference type="ARBA" id="ARBA00022857"/>
    </source>
</evidence>
<evidence type="ECO:0000313" key="21">
    <source>
        <dbReference type="EMBL" id="RCX03686.1"/>
    </source>
</evidence>
<keyword evidence="16 19" id="KW-0961">Cell wall biogenesis/degradation</keyword>
<evidence type="ECO:0000256" key="6">
    <source>
        <dbReference type="ARBA" id="ARBA00015188"/>
    </source>
</evidence>
<evidence type="ECO:0000256" key="3">
    <source>
        <dbReference type="ARBA" id="ARBA00004496"/>
    </source>
</evidence>
<organism evidence="21 22">
    <name type="scientific">Schleiferia thermophila</name>
    <dbReference type="NCBI Taxonomy" id="884107"/>
    <lineage>
        <taxon>Bacteria</taxon>
        <taxon>Pseudomonadati</taxon>
        <taxon>Bacteroidota</taxon>
        <taxon>Flavobacteriia</taxon>
        <taxon>Flavobacteriales</taxon>
        <taxon>Schleiferiaceae</taxon>
        <taxon>Schleiferia</taxon>
    </lineage>
</organism>
<evidence type="ECO:0000256" key="18">
    <source>
        <dbReference type="ARBA" id="ARBA00048914"/>
    </source>
</evidence>
<dbReference type="InterPro" id="IPR036318">
    <property type="entry name" value="FAD-bd_PCMH-like_sf"/>
</dbReference>
<evidence type="ECO:0000259" key="20">
    <source>
        <dbReference type="PROSITE" id="PS51387"/>
    </source>
</evidence>
<dbReference type="PROSITE" id="PS51387">
    <property type="entry name" value="FAD_PCMH"/>
    <property type="match status" value="1"/>
</dbReference>
<evidence type="ECO:0000256" key="9">
    <source>
        <dbReference type="ARBA" id="ARBA00022630"/>
    </source>
</evidence>
<protein>
    <recommendedName>
        <fullName evidence="6 19">UDP-N-acetylenolpyruvoylglucosamine reductase</fullName>
        <ecNumber evidence="5 19">1.3.1.98</ecNumber>
    </recommendedName>
    <alternativeName>
        <fullName evidence="17 19">UDP-N-acetylmuramate dehydrogenase</fullName>
    </alternativeName>
</protein>
<dbReference type="UniPathway" id="UPA00219"/>
<dbReference type="HAMAP" id="MF_00037">
    <property type="entry name" value="MurB"/>
    <property type="match status" value="1"/>
</dbReference>
<dbReference type="InterPro" id="IPR016166">
    <property type="entry name" value="FAD-bd_PCMH"/>
</dbReference>
<evidence type="ECO:0000256" key="5">
    <source>
        <dbReference type="ARBA" id="ARBA00012518"/>
    </source>
</evidence>
<dbReference type="InterPro" id="IPR011601">
    <property type="entry name" value="MurB_C"/>
</dbReference>
<dbReference type="InterPro" id="IPR036635">
    <property type="entry name" value="MurB_C_sf"/>
</dbReference>
<name>A0A369A5R4_9FLAO</name>
<dbReference type="Proteomes" id="UP000253517">
    <property type="component" value="Unassembled WGS sequence"/>
</dbReference>
<dbReference type="RefSeq" id="WP_037359334.1">
    <property type="nucleotide sequence ID" value="NZ_BHZF01000002.1"/>
</dbReference>
<comment type="catalytic activity">
    <reaction evidence="18 19">
        <text>UDP-N-acetyl-alpha-D-muramate + NADP(+) = UDP-N-acetyl-3-O-(1-carboxyvinyl)-alpha-D-glucosamine + NADPH + H(+)</text>
        <dbReference type="Rhea" id="RHEA:12248"/>
        <dbReference type="ChEBI" id="CHEBI:15378"/>
        <dbReference type="ChEBI" id="CHEBI:57783"/>
        <dbReference type="ChEBI" id="CHEBI:58349"/>
        <dbReference type="ChEBI" id="CHEBI:68483"/>
        <dbReference type="ChEBI" id="CHEBI:70757"/>
        <dbReference type="EC" id="1.3.1.98"/>
    </reaction>
</comment>
<evidence type="ECO:0000256" key="2">
    <source>
        <dbReference type="ARBA" id="ARBA00003921"/>
    </source>
</evidence>
<dbReference type="InterPro" id="IPR016169">
    <property type="entry name" value="FAD-bd_PCMH_sub2"/>
</dbReference>